<reference evidence="9" key="1">
    <citation type="journal article" date="2019" name="Int. J. Syst. Evol. Microbiol.">
        <title>The Global Catalogue of Microorganisms (GCM) 10K type strain sequencing project: providing services to taxonomists for standard genome sequencing and annotation.</title>
        <authorList>
            <consortium name="The Broad Institute Genomics Platform"/>
            <consortium name="The Broad Institute Genome Sequencing Center for Infectious Disease"/>
            <person name="Wu L."/>
            <person name="Ma J."/>
        </authorList>
    </citation>
    <scope>NUCLEOTIDE SEQUENCE [LARGE SCALE GENOMIC DNA]</scope>
    <source>
        <strain evidence="9">CGMCC 1.12286</strain>
    </source>
</reference>
<comment type="caution">
    <text evidence="8">The sequence shown here is derived from an EMBL/GenBank/DDBJ whole genome shotgun (WGS) entry which is preliminary data.</text>
</comment>
<evidence type="ECO:0000256" key="5">
    <source>
        <dbReference type="ARBA" id="ARBA00023163"/>
    </source>
</evidence>
<dbReference type="PANTHER" id="PTHR11078">
    <property type="entry name" value="N UTILIZATION SUBSTANCE PROTEIN B-RELATED"/>
    <property type="match status" value="1"/>
</dbReference>
<dbReference type="Proteomes" id="UP001597079">
    <property type="component" value="Unassembled WGS sequence"/>
</dbReference>
<evidence type="ECO:0000313" key="9">
    <source>
        <dbReference type="Proteomes" id="UP001597079"/>
    </source>
</evidence>
<evidence type="ECO:0000313" key="8">
    <source>
        <dbReference type="EMBL" id="MFD1675035.1"/>
    </source>
</evidence>
<proteinExistence type="inferred from homology"/>
<keyword evidence="2 6" id="KW-0889">Transcription antitermination</keyword>
<keyword evidence="3 6" id="KW-0694">RNA-binding</keyword>
<gene>
    <name evidence="6 8" type="primary">nusB</name>
    <name evidence="8" type="ORF">ACFSB2_10045</name>
</gene>
<evidence type="ECO:0000256" key="1">
    <source>
        <dbReference type="ARBA" id="ARBA00005952"/>
    </source>
</evidence>
<dbReference type="Gene3D" id="1.10.940.10">
    <property type="entry name" value="NusB-like"/>
    <property type="match status" value="1"/>
</dbReference>
<dbReference type="InterPro" id="IPR011605">
    <property type="entry name" value="NusB_fam"/>
</dbReference>
<comment type="function">
    <text evidence="6">Involved in transcription antitermination. Required for transcription of ribosomal RNA (rRNA) genes. Binds specifically to the boxA antiterminator sequence of the ribosomal RNA (rrn) operons.</text>
</comment>
<dbReference type="SUPFAM" id="SSF48013">
    <property type="entry name" value="NusB-like"/>
    <property type="match status" value="1"/>
</dbReference>
<name>A0ABW4JHX1_9BACL</name>
<keyword evidence="4 6" id="KW-0805">Transcription regulation</keyword>
<dbReference type="InterPro" id="IPR035926">
    <property type="entry name" value="NusB-like_sf"/>
</dbReference>
<dbReference type="Pfam" id="PF01029">
    <property type="entry name" value="NusB"/>
    <property type="match status" value="1"/>
</dbReference>
<keyword evidence="5 6" id="KW-0804">Transcription</keyword>
<dbReference type="PANTHER" id="PTHR11078:SF3">
    <property type="entry name" value="ANTITERMINATION NUSB DOMAIN-CONTAINING PROTEIN"/>
    <property type="match status" value="1"/>
</dbReference>
<evidence type="ECO:0000256" key="4">
    <source>
        <dbReference type="ARBA" id="ARBA00023015"/>
    </source>
</evidence>
<keyword evidence="9" id="KW-1185">Reference proteome</keyword>
<dbReference type="NCBIfam" id="TIGR01951">
    <property type="entry name" value="nusB"/>
    <property type="match status" value="1"/>
</dbReference>
<evidence type="ECO:0000259" key="7">
    <source>
        <dbReference type="Pfam" id="PF01029"/>
    </source>
</evidence>
<accession>A0ABW4JHX1</accession>
<protein>
    <recommendedName>
        <fullName evidence="6">Transcription antitermination protein NusB</fullName>
    </recommendedName>
    <alternativeName>
        <fullName evidence="6">Antitermination factor NusB</fullName>
    </alternativeName>
</protein>
<comment type="similarity">
    <text evidence="1 6">Belongs to the NusB family.</text>
</comment>
<organism evidence="8 9">
    <name type="scientific">Alicyclobacillus fodiniaquatilis</name>
    <dbReference type="NCBI Taxonomy" id="1661150"/>
    <lineage>
        <taxon>Bacteria</taxon>
        <taxon>Bacillati</taxon>
        <taxon>Bacillota</taxon>
        <taxon>Bacilli</taxon>
        <taxon>Bacillales</taxon>
        <taxon>Alicyclobacillaceae</taxon>
        <taxon>Alicyclobacillus</taxon>
    </lineage>
</organism>
<sequence length="148" mass="16695">MTRHEARQCALQALYQIDVSNGEIHDALVYVLEERQVNEADLAYVRTLVEGTRSHLIELDEQLTSVMERWSTERIGRVELNVLRLALYELLHDESLSTATIVDEAVRLAKSFATDTSGKFVNGVLAKLLPVARPNDTDKTQTDRKTQG</sequence>
<evidence type="ECO:0000256" key="3">
    <source>
        <dbReference type="ARBA" id="ARBA00022884"/>
    </source>
</evidence>
<dbReference type="InterPro" id="IPR006027">
    <property type="entry name" value="NusB_RsmB_TIM44"/>
</dbReference>
<dbReference type="RefSeq" id="WP_377942904.1">
    <property type="nucleotide sequence ID" value="NZ_JBHUCX010000024.1"/>
</dbReference>
<feature type="domain" description="NusB/RsmB/TIM44" evidence="7">
    <location>
        <begin position="4"/>
        <end position="128"/>
    </location>
</feature>
<evidence type="ECO:0000256" key="6">
    <source>
        <dbReference type="HAMAP-Rule" id="MF_00073"/>
    </source>
</evidence>
<evidence type="ECO:0000256" key="2">
    <source>
        <dbReference type="ARBA" id="ARBA00022814"/>
    </source>
</evidence>
<dbReference type="EMBL" id="JBHUCX010000024">
    <property type="protein sequence ID" value="MFD1675035.1"/>
    <property type="molecule type" value="Genomic_DNA"/>
</dbReference>
<dbReference type="HAMAP" id="MF_00073">
    <property type="entry name" value="NusB"/>
    <property type="match status" value="1"/>
</dbReference>